<evidence type="ECO:0000256" key="5">
    <source>
        <dbReference type="ARBA" id="ARBA00022448"/>
    </source>
</evidence>
<keyword evidence="8" id="KW-0999">Mitochondrion inner membrane</keyword>
<dbReference type="GO" id="GO:0005743">
    <property type="term" value="C:mitochondrial inner membrane"/>
    <property type="evidence" value="ECO:0007669"/>
    <property type="project" value="UniProtKB-SubCell"/>
</dbReference>
<evidence type="ECO:0000256" key="14">
    <source>
        <dbReference type="SAM" id="Phobius"/>
    </source>
</evidence>
<reference evidence="15 16" key="1">
    <citation type="journal article" date="2012" name="Science">
        <title>The Paleozoic origin of enzymatic lignin decomposition reconstructed from 31 fungal genomes.</title>
        <authorList>
            <person name="Floudas D."/>
            <person name="Binder M."/>
            <person name="Riley R."/>
            <person name="Barry K."/>
            <person name="Blanchette R.A."/>
            <person name="Henrissat B."/>
            <person name="Martinez A.T."/>
            <person name="Otillar R."/>
            <person name="Spatafora J.W."/>
            <person name="Yadav J.S."/>
            <person name="Aerts A."/>
            <person name="Benoit I."/>
            <person name="Boyd A."/>
            <person name="Carlson A."/>
            <person name="Copeland A."/>
            <person name="Coutinho P.M."/>
            <person name="de Vries R.P."/>
            <person name="Ferreira P."/>
            <person name="Findley K."/>
            <person name="Foster B."/>
            <person name="Gaskell J."/>
            <person name="Glotzer D."/>
            <person name="Gorecki P."/>
            <person name="Heitman J."/>
            <person name="Hesse C."/>
            <person name="Hori C."/>
            <person name="Igarashi K."/>
            <person name="Jurgens J.A."/>
            <person name="Kallen N."/>
            <person name="Kersten P."/>
            <person name="Kohler A."/>
            <person name="Kuees U."/>
            <person name="Kumar T.K.A."/>
            <person name="Kuo A."/>
            <person name="LaButti K."/>
            <person name="Larrondo L.F."/>
            <person name="Lindquist E."/>
            <person name="Ling A."/>
            <person name="Lombard V."/>
            <person name="Lucas S."/>
            <person name="Lundell T."/>
            <person name="Martin R."/>
            <person name="McLaughlin D.J."/>
            <person name="Morgenstern I."/>
            <person name="Morin E."/>
            <person name="Murat C."/>
            <person name="Nagy L.G."/>
            <person name="Nolan M."/>
            <person name="Ohm R.A."/>
            <person name="Patyshakuliyeva A."/>
            <person name="Rokas A."/>
            <person name="Ruiz-Duenas F.J."/>
            <person name="Sabat G."/>
            <person name="Salamov A."/>
            <person name="Samejima M."/>
            <person name="Schmutz J."/>
            <person name="Slot J.C."/>
            <person name="St John F."/>
            <person name="Stenlid J."/>
            <person name="Sun H."/>
            <person name="Sun S."/>
            <person name="Syed K."/>
            <person name="Tsang A."/>
            <person name="Wiebenga A."/>
            <person name="Young D."/>
            <person name="Pisabarro A."/>
            <person name="Eastwood D.C."/>
            <person name="Martin F."/>
            <person name="Cullen D."/>
            <person name="Grigoriev I.V."/>
            <person name="Hibbett D.S."/>
        </authorList>
    </citation>
    <scope>NUCLEOTIDE SEQUENCE</scope>
    <source>
        <strain evidence="16">FP-58527</strain>
    </source>
</reference>
<keyword evidence="16" id="KW-1185">Reference proteome</keyword>
<keyword evidence="6" id="KW-0679">Respiratory chain</keyword>
<evidence type="ECO:0000256" key="13">
    <source>
        <dbReference type="SAM" id="MobiDB-lite"/>
    </source>
</evidence>
<comment type="subcellular location">
    <subcellularLocation>
        <location evidence="2">Mitochondrion inner membrane</location>
        <topology evidence="2">Single-pass membrane protein</topology>
        <orientation evidence="2">Matrix side</orientation>
    </subcellularLocation>
</comment>
<evidence type="ECO:0000256" key="10">
    <source>
        <dbReference type="ARBA" id="ARBA00022989"/>
    </source>
</evidence>
<comment type="similarity">
    <text evidence="3">Belongs to the complex I NDUFA1 subunit family.</text>
</comment>
<dbReference type="HOGENOM" id="CLU_132216_1_0_1"/>
<evidence type="ECO:0000256" key="4">
    <source>
        <dbReference type="ARBA" id="ARBA00016392"/>
    </source>
</evidence>
<evidence type="ECO:0000313" key="15">
    <source>
        <dbReference type="EMBL" id="EPS98725.1"/>
    </source>
</evidence>
<keyword evidence="7 14" id="KW-0812">Transmembrane</keyword>
<dbReference type="STRING" id="743788.S8FAV4"/>
<dbReference type="Proteomes" id="UP000015241">
    <property type="component" value="Unassembled WGS sequence"/>
</dbReference>
<dbReference type="EMBL" id="KE504162">
    <property type="protein sequence ID" value="EPS98725.1"/>
    <property type="molecule type" value="Genomic_DNA"/>
</dbReference>
<evidence type="ECO:0000256" key="12">
    <source>
        <dbReference type="ARBA" id="ARBA00023136"/>
    </source>
</evidence>
<gene>
    <name evidence="15" type="ORF">FOMPIDRAFT_1125755</name>
</gene>
<organism evidence="15 16">
    <name type="scientific">Fomitopsis schrenkii</name>
    <name type="common">Brown rot fungus</name>
    <dbReference type="NCBI Taxonomy" id="2126942"/>
    <lineage>
        <taxon>Eukaryota</taxon>
        <taxon>Fungi</taxon>
        <taxon>Dikarya</taxon>
        <taxon>Basidiomycota</taxon>
        <taxon>Agaricomycotina</taxon>
        <taxon>Agaricomycetes</taxon>
        <taxon>Polyporales</taxon>
        <taxon>Fomitopsis</taxon>
    </lineage>
</organism>
<dbReference type="eggNOG" id="ENOG502S786">
    <property type="taxonomic scope" value="Eukaryota"/>
</dbReference>
<proteinExistence type="inferred from homology"/>
<evidence type="ECO:0000256" key="9">
    <source>
        <dbReference type="ARBA" id="ARBA00022982"/>
    </source>
</evidence>
<evidence type="ECO:0000256" key="1">
    <source>
        <dbReference type="ARBA" id="ARBA00003195"/>
    </source>
</evidence>
<accession>S8FAV4</accession>
<feature type="transmembrane region" description="Helical" evidence="14">
    <location>
        <begin position="7"/>
        <end position="27"/>
    </location>
</feature>
<dbReference type="AlphaFoldDB" id="S8FAV4"/>
<evidence type="ECO:0000256" key="6">
    <source>
        <dbReference type="ARBA" id="ARBA00022660"/>
    </source>
</evidence>
<comment type="function">
    <text evidence="1">Accessory subunit of the mitochondrial membrane respiratory chain NADH dehydrogenase (Complex I), that is believed not to be involved in catalysis. Complex I functions in the transfer of electrons from NADH to the respiratory chain. The immediate electron acceptor for the enzyme is believed to be ubiquinone.</text>
</comment>
<keyword evidence="12 14" id="KW-0472">Membrane</keyword>
<evidence type="ECO:0000256" key="2">
    <source>
        <dbReference type="ARBA" id="ARBA00004298"/>
    </source>
</evidence>
<name>S8FAV4_FOMSC</name>
<dbReference type="InterPro" id="IPR017384">
    <property type="entry name" value="NADH_Ub_cplx-1_asu_su-1"/>
</dbReference>
<feature type="compositionally biased region" description="Polar residues" evidence="13">
    <location>
        <begin position="63"/>
        <end position="85"/>
    </location>
</feature>
<dbReference type="Pfam" id="PF15879">
    <property type="entry name" value="MWFE"/>
    <property type="match status" value="1"/>
</dbReference>
<keyword evidence="5" id="KW-0813">Transport</keyword>
<keyword evidence="9" id="KW-0249">Electron transport</keyword>
<dbReference type="PANTHER" id="PTHR17098:SF2">
    <property type="entry name" value="NADH DEHYDROGENASE [UBIQUINONE] 1 ALPHA SUBCOMPLEX SUBUNIT 1"/>
    <property type="match status" value="1"/>
</dbReference>
<dbReference type="OrthoDB" id="1920692at2759"/>
<dbReference type="PANTHER" id="PTHR17098">
    <property type="entry name" value="NADH-UBIQUINONE OXIDOREDUCTASE MWFE SUBUNIT"/>
    <property type="match status" value="1"/>
</dbReference>
<keyword evidence="11" id="KW-0496">Mitochondrion</keyword>
<protein>
    <recommendedName>
        <fullName evidence="4">NADH dehydrogenase [ubiquinone] 1 alpha subcomplex subunit 1</fullName>
    </recommendedName>
</protein>
<keyword evidence="10 14" id="KW-1133">Transmembrane helix</keyword>
<evidence type="ECO:0000256" key="8">
    <source>
        <dbReference type="ARBA" id="ARBA00022792"/>
    </source>
</evidence>
<feature type="region of interest" description="Disordered" evidence="13">
    <location>
        <begin position="61"/>
        <end position="85"/>
    </location>
</feature>
<dbReference type="InParanoid" id="S8FAV4"/>
<evidence type="ECO:0000256" key="7">
    <source>
        <dbReference type="ARBA" id="ARBA00022692"/>
    </source>
</evidence>
<evidence type="ECO:0000256" key="11">
    <source>
        <dbReference type="ARBA" id="ARBA00023128"/>
    </source>
</evidence>
<evidence type="ECO:0000256" key="3">
    <source>
        <dbReference type="ARBA" id="ARBA00009960"/>
    </source>
</evidence>
<evidence type="ECO:0000313" key="16">
    <source>
        <dbReference type="Proteomes" id="UP000015241"/>
    </source>
</evidence>
<sequence length="85" mass="9488">MPVPWEALIPFGLLTVMFGAAGTLLNVSKHAQNLGKPPRYHIDAWDEMMMDRDKRLTGHIRGQASNSTAPEGFATNSAWYTEQSR</sequence>